<feature type="signal peptide" evidence="1">
    <location>
        <begin position="1"/>
        <end position="24"/>
    </location>
</feature>
<name>A0AAI8L3J8_9ACTN</name>
<reference evidence="2 3" key="1">
    <citation type="submission" date="2018-09" db="EMBL/GenBank/DDBJ databases">
        <title>Production of Trimethoprim by Streptomyces sp. 3E-1.</title>
        <authorList>
            <person name="Kang H.J."/>
            <person name="Kim S.B."/>
        </authorList>
    </citation>
    <scope>NUCLEOTIDE SEQUENCE [LARGE SCALE GENOMIC DNA]</scope>
    <source>
        <strain evidence="2 3">3E-1</strain>
    </source>
</reference>
<accession>A0AAI8L3J8</accession>
<dbReference type="Proteomes" id="UP000265765">
    <property type="component" value="Chromosome"/>
</dbReference>
<feature type="chain" id="PRO_5042560501" evidence="1">
    <location>
        <begin position="25"/>
        <end position="113"/>
    </location>
</feature>
<organism evidence="2 3">
    <name type="scientific">Streptomyces griseorubiginosus</name>
    <dbReference type="NCBI Taxonomy" id="67304"/>
    <lineage>
        <taxon>Bacteria</taxon>
        <taxon>Bacillati</taxon>
        <taxon>Actinomycetota</taxon>
        <taxon>Actinomycetes</taxon>
        <taxon>Kitasatosporales</taxon>
        <taxon>Streptomycetaceae</taxon>
        <taxon>Streptomyces</taxon>
    </lineage>
</organism>
<dbReference type="KEGG" id="sge:DWG14_04809"/>
<dbReference type="EMBL" id="CP032427">
    <property type="protein sequence ID" value="AYC40544.1"/>
    <property type="molecule type" value="Genomic_DNA"/>
</dbReference>
<keyword evidence="1" id="KW-0732">Signal</keyword>
<sequence length="113" mass="11735">MRRIVATVAATGFLLALGTGVSSATVQTDSANHPDVVSPKTSYSFACTLPQGNYANYSFSDGLTSTTIYYNNHCNSGIYVRVHTGSGSQCWLTPAGKGSSVFVAGVISITEGC</sequence>
<evidence type="ECO:0000313" key="3">
    <source>
        <dbReference type="Proteomes" id="UP000265765"/>
    </source>
</evidence>
<gene>
    <name evidence="2" type="ORF">DWG14_04809</name>
</gene>
<evidence type="ECO:0000256" key="1">
    <source>
        <dbReference type="SAM" id="SignalP"/>
    </source>
</evidence>
<protein>
    <submittedName>
        <fullName evidence="2">Uncharacterized protein</fullName>
    </submittedName>
</protein>
<evidence type="ECO:0000313" key="2">
    <source>
        <dbReference type="EMBL" id="AYC40544.1"/>
    </source>
</evidence>
<proteinExistence type="predicted"/>
<dbReference type="AlphaFoldDB" id="A0AAI8L3J8"/>